<dbReference type="AlphaFoldDB" id="A0A849C158"/>
<organism evidence="1 2">
    <name type="scientific">Nocardia uniformis</name>
    <dbReference type="NCBI Taxonomy" id="53432"/>
    <lineage>
        <taxon>Bacteria</taxon>
        <taxon>Bacillati</taxon>
        <taxon>Actinomycetota</taxon>
        <taxon>Actinomycetes</taxon>
        <taxon>Mycobacteriales</taxon>
        <taxon>Nocardiaceae</taxon>
        <taxon>Nocardia</taxon>
    </lineage>
</organism>
<gene>
    <name evidence="1" type="ORF">HLB23_09475</name>
</gene>
<protein>
    <submittedName>
        <fullName evidence="1">DUF4393 domain-containing protein</fullName>
    </submittedName>
</protein>
<keyword evidence="2" id="KW-1185">Reference proteome</keyword>
<comment type="caution">
    <text evidence="1">The sequence shown here is derived from an EMBL/GenBank/DDBJ whole genome shotgun (WGS) entry which is preliminary data.</text>
</comment>
<dbReference type="EMBL" id="JABELX010000003">
    <property type="protein sequence ID" value="NNH70085.1"/>
    <property type="molecule type" value="Genomic_DNA"/>
</dbReference>
<sequence length="275" mass="29523">MDVTESASDNDDYPEFSTELVVRPTPPVPAVPEPARPAAGPVGSVARVAWSALAGATSWGLGTALGVTGTVLRGSLAGQPPRDILSDAHAQVRDSMRRALGVHPTAEVEAAPETSPVTELRARGAELLRQSADLHSTDVSHPAYARILDQLAPDEARIVRYLYLDGPQPAIDVRTGRTGNGGRFNLVGDDAGLRYPGRIDEYLTNLRRLGLLDFGREPLGNPNRYQLLESLPEVRKLLKRAGFGTKVLYRSIELTSFGGGFVRTCLPVPSLDQAL</sequence>
<reference evidence="1 2" key="1">
    <citation type="submission" date="2020-05" db="EMBL/GenBank/DDBJ databases">
        <title>MicrobeNet Type strains.</title>
        <authorList>
            <person name="Nicholson A.C."/>
        </authorList>
    </citation>
    <scope>NUCLEOTIDE SEQUENCE [LARGE SCALE GENOMIC DNA]</scope>
    <source>
        <strain evidence="1 2">JCM 3224</strain>
    </source>
</reference>
<dbReference type="Gene3D" id="3.30.110.190">
    <property type="match status" value="1"/>
</dbReference>
<evidence type="ECO:0000313" key="1">
    <source>
        <dbReference type="EMBL" id="NNH70085.1"/>
    </source>
</evidence>
<dbReference type="InterPro" id="IPR025506">
    <property type="entry name" value="Abi_alpha"/>
</dbReference>
<name>A0A849C158_9NOCA</name>
<accession>A0A849C158</accession>
<dbReference type="Pfam" id="PF14337">
    <property type="entry name" value="Abi_alpha"/>
    <property type="match status" value="1"/>
</dbReference>
<dbReference type="Proteomes" id="UP000586827">
    <property type="component" value="Unassembled WGS sequence"/>
</dbReference>
<evidence type="ECO:0000313" key="2">
    <source>
        <dbReference type="Proteomes" id="UP000586827"/>
    </source>
</evidence>
<proteinExistence type="predicted"/>